<sequence>MKSNLKDVFLLTFAFIGLYLLFEISQNGRYVIIGDGDLLDTRNGRVYYSELKEKIVSGKPRFYWVLNYEDVKK</sequence>
<reference evidence="2" key="1">
    <citation type="submission" date="2018-05" db="EMBL/GenBank/DDBJ databases">
        <title>Pseudarcicella sp. HME7025 Genome sequencing and assembly.</title>
        <authorList>
            <person name="Kim H."/>
            <person name="Kang H."/>
            <person name="Joh K."/>
        </authorList>
    </citation>
    <scope>NUCLEOTIDE SEQUENCE [LARGE SCALE GENOMIC DNA]</scope>
    <source>
        <strain evidence="2">HME7025</strain>
    </source>
</reference>
<name>A0A2S2DT60_9BACT</name>
<keyword evidence="2" id="KW-1185">Reference proteome</keyword>
<dbReference type="EMBL" id="CP029346">
    <property type="protein sequence ID" value="AWL08583.1"/>
    <property type="molecule type" value="Genomic_DNA"/>
</dbReference>
<organism evidence="1 2">
    <name type="scientific">Aquirufa nivalisilvae</name>
    <dbReference type="NCBI Taxonomy" id="2516557"/>
    <lineage>
        <taxon>Bacteria</taxon>
        <taxon>Pseudomonadati</taxon>
        <taxon>Bacteroidota</taxon>
        <taxon>Cytophagia</taxon>
        <taxon>Cytophagales</taxon>
        <taxon>Flectobacillaceae</taxon>
        <taxon>Aquirufa</taxon>
    </lineage>
</organism>
<dbReference type="AlphaFoldDB" id="A0A2S2DT60"/>
<dbReference type="RefSeq" id="WP_109322327.1">
    <property type="nucleotide sequence ID" value="NZ_CP029346.1"/>
</dbReference>
<evidence type="ECO:0000313" key="1">
    <source>
        <dbReference type="EMBL" id="AWL08583.1"/>
    </source>
</evidence>
<protein>
    <submittedName>
        <fullName evidence="1">Uncharacterized protein</fullName>
    </submittedName>
</protein>
<evidence type="ECO:0000313" key="2">
    <source>
        <dbReference type="Proteomes" id="UP000245468"/>
    </source>
</evidence>
<accession>A0A2S2DT60</accession>
<dbReference type="KEGG" id="psez:HME7025_00712"/>
<gene>
    <name evidence="1" type="ORF">HME7025_00712</name>
</gene>
<proteinExistence type="predicted"/>
<dbReference type="Proteomes" id="UP000245468">
    <property type="component" value="Chromosome"/>
</dbReference>